<dbReference type="PROSITE" id="PS50932">
    <property type="entry name" value="HTH_LACI_2"/>
    <property type="match status" value="1"/>
</dbReference>
<dbReference type="PANTHER" id="PTHR30146:SF109">
    <property type="entry name" value="HTH-TYPE TRANSCRIPTIONAL REGULATOR GALS"/>
    <property type="match status" value="1"/>
</dbReference>
<name>A0A146G4Y6_TERSA</name>
<dbReference type="SUPFAM" id="SSF47413">
    <property type="entry name" value="lambda repressor-like DNA-binding domains"/>
    <property type="match status" value="1"/>
</dbReference>
<evidence type="ECO:0000256" key="3">
    <source>
        <dbReference type="ARBA" id="ARBA00023163"/>
    </source>
</evidence>
<keyword evidence="3" id="KW-0804">Transcription</keyword>
<evidence type="ECO:0000313" key="5">
    <source>
        <dbReference type="EMBL" id="GAT32641.1"/>
    </source>
</evidence>
<evidence type="ECO:0000256" key="2">
    <source>
        <dbReference type="ARBA" id="ARBA00023125"/>
    </source>
</evidence>
<dbReference type="RefSeq" id="WP_169809550.1">
    <property type="nucleotide sequence ID" value="NZ_BDCO01000002.1"/>
</dbReference>
<dbReference type="GO" id="GO:0003700">
    <property type="term" value="F:DNA-binding transcription factor activity"/>
    <property type="evidence" value="ECO:0007669"/>
    <property type="project" value="TreeGrafter"/>
</dbReference>
<sequence>MGKPDQKRVTQSDIARMARVSQVAVSLALRGHPSIPEATKLHIRAIADRLGYVPDPSLSVLNAYRNSVRPPAYRSTLALLTNHETREGWKGLASASQYFDAACLRAEELGYKVEPFWLREPGMTHLNASRILVARGIQGIINAPQRRARAHLNLDWSRFSVISLGYTMTRPAFHAVANHHFRSMVILCRRLRALGYRRPGLAIMGALDERVDGNWSGAFLSEQRKNSTGKAVPVLIPAVPEDWNFSTFAKWFRKHRPDCIVTIHQDVFIFLKELGVSVPSDVGVAMCNVTNPSSNHSGIDENSALIGRAAVDLVVSMINRNELGIPVVPQRLLVEGTWRPGATVQRVTAGPRRAISL</sequence>
<reference evidence="6" key="1">
    <citation type="journal article" date="2017" name="Genome Announc.">
        <title>Draft Genome Sequence of Terrimicrobium sacchariphilum NM-5T, a Facultative Anaerobic Soil Bacterium of the Class Spartobacteria.</title>
        <authorList>
            <person name="Qiu Y.L."/>
            <person name="Tourlousse D.M."/>
            <person name="Matsuura N."/>
            <person name="Ohashi A."/>
            <person name="Sekiguchi Y."/>
        </authorList>
    </citation>
    <scope>NUCLEOTIDE SEQUENCE [LARGE SCALE GENOMIC DNA]</scope>
    <source>
        <strain evidence="6">NM-5</strain>
    </source>
</reference>
<accession>A0A146G4Y6</accession>
<dbReference type="Proteomes" id="UP000076023">
    <property type="component" value="Unassembled WGS sequence"/>
</dbReference>
<dbReference type="PANTHER" id="PTHR30146">
    <property type="entry name" value="LACI-RELATED TRANSCRIPTIONAL REPRESSOR"/>
    <property type="match status" value="1"/>
</dbReference>
<organism evidence="5 6">
    <name type="scientific">Terrimicrobium sacchariphilum</name>
    <dbReference type="NCBI Taxonomy" id="690879"/>
    <lineage>
        <taxon>Bacteria</taxon>
        <taxon>Pseudomonadati</taxon>
        <taxon>Verrucomicrobiota</taxon>
        <taxon>Terrimicrobiia</taxon>
        <taxon>Terrimicrobiales</taxon>
        <taxon>Terrimicrobiaceae</taxon>
        <taxon>Terrimicrobium</taxon>
    </lineage>
</organism>
<dbReference type="STRING" id="690879.TSACC_21040"/>
<dbReference type="InterPro" id="IPR046335">
    <property type="entry name" value="LacI/GalR-like_sensor"/>
</dbReference>
<protein>
    <submittedName>
        <fullName evidence="5">LacI family transcriptional regulator</fullName>
    </submittedName>
</protein>
<proteinExistence type="predicted"/>
<dbReference type="Pfam" id="PF13377">
    <property type="entry name" value="Peripla_BP_3"/>
    <property type="match status" value="1"/>
</dbReference>
<feature type="domain" description="HTH lacI-type" evidence="4">
    <location>
        <begin position="9"/>
        <end position="63"/>
    </location>
</feature>
<dbReference type="Pfam" id="PF00356">
    <property type="entry name" value="LacI"/>
    <property type="match status" value="1"/>
</dbReference>
<dbReference type="EMBL" id="BDCO01000002">
    <property type="protein sequence ID" value="GAT32641.1"/>
    <property type="molecule type" value="Genomic_DNA"/>
</dbReference>
<dbReference type="Gene3D" id="3.40.50.2300">
    <property type="match status" value="2"/>
</dbReference>
<dbReference type="InterPro" id="IPR010982">
    <property type="entry name" value="Lambda_DNA-bd_dom_sf"/>
</dbReference>
<dbReference type="CDD" id="cd01392">
    <property type="entry name" value="HTH_LacI"/>
    <property type="match status" value="1"/>
</dbReference>
<keyword evidence="6" id="KW-1185">Reference proteome</keyword>
<gene>
    <name evidence="5" type="ORF">TSACC_21040</name>
</gene>
<dbReference type="SUPFAM" id="SSF53822">
    <property type="entry name" value="Periplasmic binding protein-like I"/>
    <property type="match status" value="1"/>
</dbReference>
<dbReference type="InterPro" id="IPR028082">
    <property type="entry name" value="Peripla_BP_I"/>
</dbReference>
<dbReference type="GO" id="GO:0000976">
    <property type="term" value="F:transcription cis-regulatory region binding"/>
    <property type="evidence" value="ECO:0007669"/>
    <property type="project" value="TreeGrafter"/>
</dbReference>
<keyword evidence="1" id="KW-0805">Transcription regulation</keyword>
<evidence type="ECO:0000256" key="1">
    <source>
        <dbReference type="ARBA" id="ARBA00023015"/>
    </source>
</evidence>
<evidence type="ECO:0000313" key="6">
    <source>
        <dbReference type="Proteomes" id="UP000076023"/>
    </source>
</evidence>
<dbReference type="SMART" id="SM00354">
    <property type="entry name" value="HTH_LACI"/>
    <property type="match status" value="1"/>
</dbReference>
<dbReference type="AlphaFoldDB" id="A0A146G4Y6"/>
<dbReference type="InterPro" id="IPR000843">
    <property type="entry name" value="HTH_LacI"/>
</dbReference>
<comment type="caution">
    <text evidence="5">The sequence shown here is derived from an EMBL/GenBank/DDBJ whole genome shotgun (WGS) entry which is preliminary data.</text>
</comment>
<dbReference type="InParanoid" id="A0A146G4Y6"/>
<dbReference type="Gene3D" id="1.10.260.40">
    <property type="entry name" value="lambda repressor-like DNA-binding domains"/>
    <property type="match status" value="1"/>
</dbReference>
<evidence type="ECO:0000259" key="4">
    <source>
        <dbReference type="PROSITE" id="PS50932"/>
    </source>
</evidence>
<keyword evidence="2" id="KW-0238">DNA-binding</keyword>